<dbReference type="RefSeq" id="WP_266261659.1">
    <property type="nucleotide sequence ID" value="NZ_JAMXWF010000055.1"/>
</dbReference>
<evidence type="ECO:0000313" key="3">
    <source>
        <dbReference type="EMBL" id="MDQ6413223.1"/>
    </source>
</evidence>
<sequence length="199" mass="22172">MTYATTCRSTQHLGEVTNLAAYLERVNAVLDGATQGLFRGHRDADWMLKPGVARQTFNVRAEDESAMLEEFKRRAIPYLESSYDLSETDWLAIAQHHGMPTRLLDWSGSALAALWFAVNKPAAANASGAVWILEYGANDLMTDQERKAPFSIKRTALVRPRHVSRRITAQDGWFTLHRSHPHDGELSSNLVYGGSEAGD</sequence>
<dbReference type="AlphaFoldDB" id="A0AAP5BKG2"/>
<dbReference type="EMBL" id="JAMXWF010000055">
    <property type="protein sequence ID" value="MDQ6413223.1"/>
    <property type="molecule type" value="Genomic_DNA"/>
</dbReference>
<reference evidence="3" key="1">
    <citation type="submission" date="2022-06" db="EMBL/GenBank/DDBJ databases">
        <title>PHB producers.</title>
        <authorList>
            <person name="Besaury L."/>
        </authorList>
    </citation>
    <scope>NUCLEOTIDE SEQUENCE</scope>
    <source>
        <strain evidence="3 4">SEWS6</strain>
    </source>
</reference>
<dbReference type="SMART" id="SM00901">
    <property type="entry name" value="FRG"/>
    <property type="match status" value="1"/>
</dbReference>
<dbReference type="Pfam" id="PF08867">
    <property type="entry name" value="FRG"/>
    <property type="match status" value="1"/>
</dbReference>
<gene>
    <name evidence="3" type="ORF">NIE36_39555</name>
    <name evidence="2" type="ORF">OSB80_39650</name>
</gene>
<name>A0AAP5BKG2_9BURK</name>
<accession>A0AAP5BKG2</accession>
<dbReference type="Proteomes" id="UP001209412">
    <property type="component" value="Unassembled WGS sequence"/>
</dbReference>
<dbReference type="Proteomes" id="UP001242288">
    <property type="component" value="Unassembled WGS sequence"/>
</dbReference>
<dbReference type="InterPro" id="IPR014966">
    <property type="entry name" value="FRG-dom"/>
</dbReference>
<keyword evidence="4" id="KW-1185">Reference proteome</keyword>
<evidence type="ECO:0000259" key="1">
    <source>
        <dbReference type="SMART" id="SM00901"/>
    </source>
</evidence>
<feature type="domain" description="FRG" evidence="1">
    <location>
        <begin position="32"/>
        <end position="131"/>
    </location>
</feature>
<evidence type="ECO:0000313" key="2">
    <source>
        <dbReference type="EMBL" id="MCX4151410.1"/>
    </source>
</evidence>
<dbReference type="EMBL" id="JAPKHW010000055">
    <property type="protein sequence ID" value="MCX4151410.1"/>
    <property type="molecule type" value="Genomic_DNA"/>
</dbReference>
<evidence type="ECO:0000313" key="4">
    <source>
        <dbReference type="Proteomes" id="UP001209412"/>
    </source>
</evidence>
<organism evidence="3 5">
    <name type="scientific">Paraburkholderia madseniana</name>
    <dbReference type="NCBI Taxonomy" id="2599607"/>
    <lineage>
        <taxon>Bacteria</taxon>
        <taxon>Pseudomonadati</taxon>
        <taxon>Pseudomonadota</taxon>
        <taxon>Betaproteobacteria</taxon>
        <taxon>Burkholderiales</taxon>
        <taxon>Burkholderiaceae</taxon>
        <taxon>Paraburkholderia</taxon>
    </lineage>
</organism>
<protein>
    <submittedName>
        <fullName evidence="3">FRG domain-containing protein</fullName>
    </submittedName>
</protein>
<comment type="caution">
    <text evidence="3">The sequence shown here is derived from an EMBL/GenBank/DDBJ whole genome shotgun (WGS) entry which is preliminary data.</text>
</comment>
<proteinExistence type="predicted"/>
<evidence type="ECO:0000313" key="5">
    <source>
        <dbReference type="Proteomes" id="UP001242288"/>
    </source>
</evidence>